<protein>
    <recommendedName>
        <fullName evidence="3">Glutathione S-transferase</fullName>
    </recommendedName>
</protein>
<reference evidence="1 2" key="1">
    <citation type="submission" date="2023-10" db="EMBL/GenBank/DDBJ databases">
        <title>Genome-Wide Identification Analysis in wild type Solanum Pinnatisectum Reveals Some Genes Defensing Phytophthora Infestans.</title>
        <authorList>
            <person name="Sun C."/>
        </authorList>
    </citation>
    <scope>NUCLEOTIDE SEQUENCE [LARGE SCALE GENOMIC DNA]</scope>
    <source>
        <strain evidence="1">LQN</strain>
        <tissue evidence="1">Leaf</tissue>
    </source>
</reference>
<comment type="caution">
    <text evidence="1">The sequence shown here is derived from an EMBL/GenBank/DDBJ whole genome shotgun (WGS) entry which is preliminary data.</text>
</comment>
<evidence type="ECO:0000313" key="2">
    <source>
        <dbReference type="Proteomes" id="UP001311915"/>
    </source>
</evidence>
<evidence type="ECO:0000313" key="1">
    <source>
        <dbReference type="EMBL" id="KAK4727024.1"/>
    </source>
</evidence>
<dbReference type="InterPro" id="IPR036282">
    <property type="entry name" value="Glutathione-S-Trfase_C_sf"/>
</dbReference>
<proteinExistence type="predicted"/>
<dbReference type="SUPFAM" id="SSF47616">
    <property type="entry name" value="GST C-terminal domain-like"/>
    <property type="match status" value="1"/>
</dbReference>
<dbReference type="Proteomes" id="UP001311915">
    <property type="component" value="Unassembled WGS sequence"/>
</dbReference>
<dbReference type="CDD" id="cd03185">
    <property type="entry name" value="GST_C_Tau"/>
    <property type="match status" value="1"/>
</dbReference>
<dbReference type="Gene3D" id="1.20.1050.10">
    <property type="match status" value="1"/>
</dbReference>
<accession>A0AAV9LR69</accession>
<name>A0AAV9LR69_9SOLN</name>
<dbReference type="EMBL" id="JAWPEI010000005">
    <property type="protein sequence ID" value="KAK4727024.1"/>
    <property type="molecule type" value="Genomic_DNA"/>
</dbReference>
<keyword evidence="2" id="KW-1185">Reference proteome</keyword>
<dbReference type="GO" id="GO:0006749">
    <property type="term" value="P:glutathione metabolic process"/>
    <property type="evidence" value="ECO:0007669"/>
    <property type="project" value="InterPro"/>
</dbReference>
<gene>
    <name evidence="1" type="ORF">R3W88_031941</name>
</gene>
<sequence length="96" mass="10716">MATNSVKLLGWFPSFCCLPVSQREAAIKATLEPVFDSLLLLEDAFKNCSKGKKFFGGDKIGYMDIALGCFLSWMRVTEKMNNVTLLDEAKIPGLYK</sequence>
<dbReference type="AlphaFoldDB" id="A0AAV9LR69"/>
<dbReference type="InterPro" id="IPR045074">
    <property type="entry name" value="GST_C_Tau"/>
</dbReference>
<organism evidence="1 2">
    <name type="scientific">Solanum pinnatisectum</name>
    <name type="common">tansyleaf nightshade</name>
    <dbReference type="NCBI Taxonomy" id="50273"/>
    <lineage>
        <taxon>Eukaryota</taxon>
        <taxon>Viridiplantae</taxon>
        <taxon>Streptophyta</taxon>
        <taxon>Embryophyta</taxon>
        <taxon>Tracheophyta</taxon>
        <taxon>Spermatophyta</taxon>
        <taxon>Magnoliopsida</taxon>
        <taxon>eudicotyledons</taxon>
        <taxon>Gunneridae</taxon>
        <taxon>Pentapetalae</taxon>
        <taxon>asterids</taxon>
        <taxon>lamiids</taxon>
        <taxon>Solanales</taxon>
        <taxon>Solanaceae</taxon>
        <taxon>Solanoideae</taxon>
        <taxon>Solaneae</taxon>
        <taxon>Solanum</taxon>
    </lineage>
</organism>
<evidence type="ECO:0008006" key="3">
    <source>
        <dbReference type="Google" id="ProtNLM"/>
    </source>
</evidence>
<dbReference type="GO" id="GO:0004364">
    <property type="term" value="F:glutathione transferase activity"/>
    <property type="evidence" value="ECO:0007669"/>
    <property type="project" value="InterPro"/>
</dbReference>
<dbReference type="Pfam" id="PF13410">
    <property type="entry name" value="GST_C_2"/>
    <property type="match status" value="1"/>
</dbReference>